<dbReference type="EMBL" id="CP071250">
    <property type="protein sequence ID" value="UUF08152.1"/>
    <property type="molecule type" value="Genomic_DNA"/>
</dbReference>
<keyword evidence="3" id="KW-1185">Reference proteome</keyword>
<dbReference type="RefSeq" id="WP_055242534.1">
    <property type="nucleotide sequence ID" value="NZ_CP071249.1"/>
</dbReference>
<dbReference type="Proteomes" id="UP001058016">
    <property type="component" value="Chromosome"/>
</dbReference>
<accession>A0A9Q9CQM0</accession>
<evidence type="ECO:0000313" key="4">
    <source>
        <dbReference type="Proteomes" id="UP001058072"/>
    </source>
</evidence>
<gene>
    <name evidence="1" type="ORF">J0J69_05250</name>
    <name evidence="2" type="ORF">J0J70_11225</name>
</gene>
<dbReference type="AlphaFoldDB" id="A0A9Q9CQM0"/>
<protein>
    <recommendedName>
        <fullName evidence="5">Tyrosine specific protein phosphatases domain-containing protein</fullName>
    </recommendedName>
</protein>
<name>A0A9Q9CQM0_9FIRM</name>
<dbReference type="Proteomes" id="UP001058072">
    <property type="component" value="Chromosome"/>
</dbReference>
<evidence type="ECO:0008006" key="5">
    <source>
        <dbReference type="Google" id="ProtNLM"/>
    </source>
</evidence>
<dbReference type="Gene3D" id="3.90.190.10">
    <property type="entry name" value="Protein tyrosine phosphatase superfamily"/>
    <property type="match status" value="1"/>
</dbReference>
<organism evidence="2 4">
    <name type="scientific">Turicibacter bilis</name>
    <dbReference type="NCBI Taxonomy" id="2735723"/>
    <lineage>
        <taxon>Bacteria</taxon>
        <taxon>Bacillati</taxon>
        <taxon>Bacillota</taxon>
        <taxon>Erysipelotrichia</taxon>
        <taxon>Erysipelotrichales</taxon>
        <taxon>Turicibacteraceae</taxon>
        <taxon>Turicibacter</taxon>
    </lineage>
</organism>
<evidence type="ECO:0000313" key="1">
    <source>
        <dbReference type="EMBL" id="UUF06924.1"/>
    </source>
</evidence>
<dbReference type="InterPro" id="IPR029021">
    <property type="entry name" value="Prot-tyrosine_phosphatase-like"/>
</dbReference>
<evidence type="ECO:0000313" key="2">
    <source>
        <dbReference type="EMBL" id="UUF08152.1"/>
    </source>
</evidence>
<evidence type="ECO:0000313" key="3">
    <source>
        <dbReference type="Proteomes" id="UP001058016"/>
    </source>
</evidence>
<proteinExistence type="predicted"/>
<reference evidence="2 3" key="1">
    <citation type="submission" date="2021-03" db="EMBL/GenBank/DDBJ databases">
        <title>Comparative Genomics and Metabolomics in the genus Turicibacter.</title>
        <authorList>
            <person name="Maki J."/>
            <person name="Looft T."/>
        </authorList>
    </citation>
    <scope>NUCLEOTIDE SEQUENCE</scope>
    <source>
        <strain evidence="2">ISU324</strain>
        <strain evidence="1 3">MMM721</strain>
    </source>
</reference>
<dbReference type="SUPFAM" id="SSF52799">
    <property type="entry name" value="(Phosphotyrosine protein) phosphatases II"/>
    <property type="match status" value="1"/>
</dbReference>
<sequence>MEIKIMSQQEAQNWSYDQWMGVALLISILGTHSKIPTFYKNPRIIEKISLTFDDIQTVQENHTLLSEEHCLQIRDFVLEHAEEVECIVIHCYTGVSRAAAIAFAICHLLNLDDTWIWVSERYYPNKYCVHKLNRVLNLGLTEQDIQSRYQYKEKKHQLS</sequence>
<dbReference type="EMBL" id="CP071249">
    <property type="protein sequence ID" value="UUF06924.1"/>
    <property type="molecule type" value="Genomic_DNA"/>
</dbReference>